<feature type="region of interest" description="Disordered" evidence="11">
    <location>
        <begin position="1"/>
        <end position="44"/>
    </location>
</feature>
<comment type="function">
    <text evidence="10">Serine protease involved in intramembrane proteolysis.</text>
</comment>
<reference evidence="13 14" key="1">
    <citation type="submission" date="2019-03" db="EMBL/GenBank/DDBJ databases">
        <title>Rhodosporidium diobovatum UCD-FST 08-225 genome sequencing, assembly, and annotation.</title>
        <authorList>
            <person name="Fakankun I.U."/>
            <person name="Fristensky B."/>
            <person name="Levin D.B."/>
        </authorList>
    </citation>
    <scope>NUCLEOTIDE SEQUENCE [LARGE SCALE GENOMIC DNA]</scope>
    <source>
        <strain evidence="13 14">UCD-FST 08-225</strain>
    </source>
</reference>
<evidence type="ECO:0000256" key="3">
    <source>
        <dbReference type="ARBA" id="ARBA00009045"/>
    </source>
</evidence>
<evidence type="ECO:0000256" key="11">
    <source>
        <dbReference type="SAM" id="MobiDB-lite"/>
    </source>
</evidence>
<dbReference type="InterPro" id="IPR035952">
    <property type="entry name" value="Rhomboid-like_sf"/>
</dbReference>
<feature type="compositionally biased region" description="Low complexity" evidence="11">
    <location>
        <begin position="146"/>
        <end position="156"/>
    </location>
</feature>
<feature type="region of interest" description="Disordered" evidence="11">
    <location>
        <begin position="88"/>
        <end position="248"/>
    </location>
</feature>
<feature type="transmembrane region" description="Helical" evidence="10">
    <location>
        <begin position="574"/>
        <end position="593"/>
    </location>
</feature>
<comment type="subcellular location">
    <subcellularLocation>
        <location evidence="2 10">Membrane</location>
        <topology evidence="2 10">Multi-pass membrane protein</topology>
    </subcellularLocation>
</comment>
<comment type="catalytic activity">
    <reaction evidence="1 10">
        <text>Cleaves type-1 transmembrane domains using a catalytic dyad composed of serine and histidine that are contributed by different transmembrane domains.</text>
        <dbReference type="EC" id="3.4.21.105"/>
    </reaction>
</comment>
<keyword evidence="6 10" id="KW-0378">Hydrolase</keyword>
<gene>
    <name evidence="13" type="ORF">DMC30DRAFT_389752</name>
</gene>
<feature type="compositionally biased region" description="Basic and acidic residues" evidence="11">
    <location>
        <begin position="227"/>
        <end position="237"/>
    </location>
</feature>
<dbReference type="GO" id="GO:0004252">
    <property type="term" value="F:serine-type endopeptidase activity"/>
    <property type="evidence" value="ECO:0007669"/>
    <property type="project" value="InterPro"/>
</dbReference>
<dbReference type="AlphaFoldDB" id="A0A5C5G5W9"/>
<feature type="transmembrane region" description="Helical" evidence="10">
    <location>
        <begin position="401"/>
        <end position="419"/>
    </location>
</feature>
<dbReference type="EC" id="3.4.21.105" evidence="10"/>
<dbReference type="Pfam" id="PF01694">
    <property type="entry name" value="Rhomboid"/>
    <property type="match status" value="1"/>
</dbReference>
<feature type="compositionally biased region" description="Acidic residues" evidence="11">
    <location>
        <begin position="210"/>
        <end position="219"/>
    </location>
</feature>
<evidence type="ECO:0000313" key="13">
    <source>
        <dbReference type="EMBL" id="TNY23361.1"/>
    </source>
</evidence>
<comment type="caution">
    <text evidence="10">Lacks conserved residue(s) required for the propagation of feature annotation.</text>
</comment>
<dbReference type="Proteomes" id="UP000311382">
    <property type="component" value="Unassembled WGS sequence"/>
</dbReference>
<dbReference type="Gene3D" id="1.20.1540.10">
    <property type="entry name" value="Rhomboid-like"/>
    <property type="match status" value="1"/>
</dbReference>
<dbReference type="EMBL" id="SOZI01000012">
    <property type="protein sequence ID" value="TNY23361.1"/>
    <property type="molecule type" value="Genomic_DNA"/>
</dbReference>
<evidence type="ECO:0000256" key="7">
    <source>
        <dbReference type="ARBA" id="ARBA00022825"/>
    </source>
</evidence>
<keyword evidence="4 10" id="KW-0645">Protease</keyword>
<evidence type="ECO:0000256" key="1">
    <source>
        <dbReference type="ARBA" id="ARBA00000156"/>
    </source>
</evidence>
<dbReference type="GO" id="GO:0016020">
    <property type="term" value="C:membrane"/>
    <property type="evidence" value="ECO:0007669"/>
    <property type="project" value="UniProtKB-SubCell"/>
</dbReference>
<proteinExistence type="inferred from homology"/>
<evidence type="ECO:0000256" key="8">
    <source>
        <dbReference type="ARBA" id="ARBA00022989"/>
    </source>
</evidence>
<feature type="transmembrane region" description="Helical" evidence="10">
    <location>
        <begin position="655"/>
        <end position="675"/>
    </location>
</feature>
<evidence type="ECO:0000256" key="9">
    <source>
        <dbReference type="ARBA" id="ARBA00023136"/>
    </source>
</evidence>
<feature type="transmembrane region" description="Helical" evidence="10">
    <location>
        <begin position="627"/>
        <end position="648"/>
    </location>
</feature>
<feature type="transmembrane region" description="Helical" evidence="10">
    <location>
        <begin position="605"/>
        <end position="621"/>
    </location>
</feature>
<evidence type="ECO:0000256" key="2">
    <source>
        <dbReference type="ARBA" id="ARBA00004141"/>
    </source>
</evidence>
<accession>A0A5C5G5W9</accession>
<dbReference type="OrthoDB" id="2146116at2759"/>
<dbReference type="PANTHER" id="PTHR22936">
    <property type="entry name" value="RHOMBOID-RELATED"/>
    <property type="match status" value="1"/>
</dbReference>
<evidence type="ECO:0000313" key="14">
    <source>
        <dbReference type="Proteomes" id="UP000311382"/>
    </source>
</evidence>
<keyword evidence="14" id="KW-1185">Reference proteome</keyword>
<dbReference type="GO" id="GO:0006508">
    <property type="term" value="P:proteolysis"/>
    <property type="evidence" value="ECO:0007669"/>
    <property type="project" value="UniProtKB-KW"/>
</dbReference>
<keyword evidence="9 10" id="KW-0472">Membrane</keyword>
<sequence length="736" mass="77712">MDGHLAPSHLYARPQAPSDVASENFQWGEDAASTIAPDDSVSQIDRRFTGRRPMLGPRAMDHVAAVPEERGGYHEQADDAVHRDYVPPELLEDDRSTVVPTPAAARHSQPSRGPSSAGVRAVNPSTTVGPLARARGESNPGVVPYAAAGASSSSPAQDHYHGDEDDDASHPLVPGSGSGLVGPAGVRSAAATTVTPYSRPAKGYAALGGGDDDDEDDDGGVYAAYSRQRDADLEAKADASASVRHARDDSRDSAAAAGAAAAAGGGGGVLGGFLSSLRGAAGRGGGRDAQRDRDGSFYMPNELAFRPPSGGSSFDMAHKTAYPPSPYATRDTGHTLDKVPSLDVAPAHDRSFSSTGYGATGARGESVQPKPLWQRWIWDTTDAERRVWEHKRGVGMQRWPFASWGLAVVMAAVMVVELVRMHSYTGSAIQTKPSFNVMIGPSGAVLINLGARFAGCMKFISNVTDISWTCLDDTNKATLSSADVTCTMSDICGFGGFKIVDGPGGPDQSFRVFVPIFLHAGVVHLLLNMLAQCTSSAQVERMMGTPRFLVVYFASGIFGFILGANFALVGLPSVGASGAIFGTHAALLVDLLAHWKIEYRPKRKLLFLIVEIIIGIGLGWVPGVDNFAHLGGFLVGLLTSILLFPIVHPSRTHKLVFVALRLVALPLIIVVFVVLTRNFYTGDPATACSWCRYLSCWPTSSNNHCKGTGLTTVTASSSTITSLVTILVSTFVLPLL</sequence>
<dbReference type="STRING" id="5288.A0A5C5G5W9"/>
<evidence type="ECO:0000259" key="12">
    <source>
        <dbReference type="Pfam" id="PF01694"/>
    </source>
</evidence>
<comment type="caution">
    <text evidence="13">The sequence shown here is derived from an EMBL/GenBank/DDBJ whole genome shotgun (WGS) entry which is preliminary data.</text>
</comment>
<dbReference type="InterPro" id="IPR002610">
    <property type="entry name" value="Peptidase_S54_rhomboid-like"/>
</dbReference>
<feature type="transmembrane region" description="Helical" evidence="10">
    <location>
        <begin position="548"/>
        <end position="568"/>
    </location>
</feature>
<dbReference type="PANTHER" id="PTHR22936:SF69">
    <property type="entry name" value="RHOMBOID-LIKE PROTEIN"/>
    <property type="match status" value="1"/>
</dbReference>
<dbReference type="InterPro" id="IPR022764">
    <property type="entry name" value="Peptidase_S54_rhomboid_dom"/>
</dbReference>
<evidence type="ECO:0000256" key="6">
    <source>
        <dbReference type="ARBA" id="ARBA00022801"/>
    </source>
</evidence>
<feature type="transmembrane region" description="Helical" evidence="10">
    <location>
        <begin position="716"/>
        <end position="735"/>
    </location>
</feature>
<evidence type="ECO:0000256" key="10">
    <source>
        <dbReference type="RuleBase" id="RU362115"/>
    </source>
</evidence>
<keyword evidence="7 10" id="KW-0720">Serine protease</keyword>
<keyword evidence="5 10" id="KW-0812">Transmembrane</keyword>
<organism evidence="13 14">
    <name type="scientific">Rhodotorula diobovata</name>
    <dbReference type="NCBI Taxonomy" id="5288"/>
    <lineage>
        <taxon>Eukaryota</taxon>
        <taxon>Fungi</taxon>
        <taxon>Dikarya</taxon>
        <taxon>Basidiomycota</taxon>
        <taxon>Pucciniomycotina</taxon>
        <taxon>Microbotryomycetes</taxon>
        <taxon>Sporidiobolales</taxon>
        <taxon>Sporidiobolaceae</taxon>
        <taxon>Rhodotorula</taxon>
    </lineage>
</organism>
<comment type="similarity">
    <text evidence="3 10">Belongs to the peptidase S54 family.</text>
</comment>
<protein>
    <recommendedName>
        <fullName evidence="10">Rhomboid-type serine protease</fullName>
        <ecNumber evidence="10">3.4.21.105</ecNumber>
    </recommendedName>
</protein>
<feature type="domain" description="Peptidase S54 rhomboid" evidence="12">
    <location>
        <begin position="507"/>
        <end position="645"/>
    </location>
</feature>
<evidence type="ECO:0000256" key="5">
    <source>
        <dbReference type="ARBA" id="ARBA00022692"/>
    </source>
</evidence>
<feature type="transmembrane region" description="Helical" evidence="10">
    <location>
        <begin position="510"/>
        <end position="527"/>
    </location>
</feature>
<dbReference type="SUPFAM" id="SSF144091">
    <property type="entry name" value="Rhomboid-like"/>
    <property type="match status" value="1"/>
</dbReference>
<name>A0A5C5G5W9_9BASI</name>
<keyword evidence="8 10" id="KW-1133">Transmembrane helix</keyword>
<evidence type="ECO:0000256" key="4">
    <source>
        <dbReference type="ARBA" id="ARBA00022670"/>
    </source>
</evidence>